<organism evidence="2 3">
    <name type="scientific">Candidatus Nanohalobium constans</name>
    <dbReference type="NCBI Taxonomy" id="2565781"/>
    <lineage>
        <taxon>Archaea</taxon>
        <taxon>Candidatus Nanohalarchaeota</taxon>
        <taxon>Candidatus Nanohalobia</taxon>
        <taxon>Candidatus Nanohalobiales</taxon>
        <taxon>Candidatus Nanohalobiaceae</taxon>
        <taxon>Candidatus Nanohalobium</taxon>
    </lineage>
</organism>
<reference evidence="3" key="1">
    <citation type="submission" date="2019-05" db="EMBL/GenBank/DDBJ databases">
        <title>Candidatus Nanohalobium constans, a novel model system to study the DPANN nano-sized archaea: genomic and physiological characterization of a nanoarchaeon co-cultured with its chitinotrophic host.</title>
        <authorList>
            <person name="La Cono V."/>
            <person name="Arcadi E."/>
            <person name="Crisafi F."/>
            <person name="Denaro R."/>
            <person name="La Spada G."/>
            <person name="Messina E."/>
            <person name="Smedile F."/>
            <person name="Toshchakov S.V."/>
            <person name="Shevchenko M.A."/>
            <person name="Golyshin P.N."/>
            <person name="Golyshina O.V."/>
            <person name="Ferrer M."/>
            <person name="Rohde M."/>
            <person name="Mushegian A."/>
            <person name="Sorokin D.Y."/>
            <person name="Giuliano L."/>
            <person name="Yakimov M.M."/>
        </authorList>
    </citation>
    <scope>NUCLEOTIDE SEQUENCE [LARGE SCALE GENOMIC DNA]</scope>
    <source>
        <strain evidence="3">LC1Nh</strain>
    </source>
</reference>
<proteinExistence type="predicted"/>
<gene>
    <name evidence="2" type="ORF">LC1Nh_1129</name>
</gene>
<feature type="compositionally biased region" description="Acidic residues" evidence="1">
    <location>
        <begin position="98"/>
        <end position="107"/>
    </location>
</feature>
<feature type="compositionally biased region" description="Basic and acidic residues" evidence="1">
    <location>
        <begin position="242"/>
        <end position="269"/>
    </location>
</feature>
<feature type="region of interest" description="Disordered" evidence="1">
    <location>
        <begin position="98"/>
        <end position="273"/>
    </location>
</feature>
<keyword evidence="3" id="KW-1185">Reference proteome</keyword>
<evidence type="ECO:0000256" key="1">
    <source>
        <dbReference type="SAM" id="MobiDB-lite"/>
    </source>
</evidence>
<name>A0A5Q0UH95_9ARCH</name>
<dbReference type="RefSeq" id="WP_153550745.1">
    <property type="nucleotide sequence ID" value="NZ_CP040089.1"/>
</dbReference>
<evidence type="ECO:0000313" key="2">
    <source>
        <dbReference type="EMBL" id="QGA80997.1"/>
    </source>
</evidence>
<dbReference type="EMBL" id="CP040089">
    <property type="protein sequence ID" value="QGA80997.1"/>
    <property type="molecule type" value="Genomic_DNA"/>
</dbReference>
<dbReference type="SUPFAM" id="SSF46785">
    <property type="entry name" value="Winged helix' DNA-binding domain"/>
    <property type="match status" value="1"/>
</dbReference>
<dbReference type="Proteomes" id="UP000377803">
    <property type="component" value="Chromosome"/>
</dbReference>
<dbReference type="GeneID" id="42365527"/>
<dbReference type="KEGG" id="ncon:LC1Nh_1129"/>
<feature type="compositionally biased region" description="Basic and acidic residues" evidence="1">
    <location>
        <begin position="108"/>
        <end position="135"/>
    </location>
</feature>
<evidence type="ECO:0000313" key="3">
    <source>
        <dbReference type="Proteomes" id="UP000377803"/>
    </source>
</evidence>
<sequence length="360" mass="39794">MPDADDTPDIETGADTLLSFLEEKTKWPVSKIADEMGVPKETVKQWAKALEKGGLVEIKYSAIKGMVLEYASDKSYEELNQGRSELALEADELEIEAEEVETVEDNEKESVAETEHTESSKEDESVETNNDKDELSGLESGNSLDKSAEDLTEEEGKEKLKQELESLENKEKDADSNDKAKLKTDKAKIKNDSDSEPQKSDSQEESDSQDESSGNSTKAKLKAGKAQIKKSGSEDNGDSEDSESHESAVKRIADKVKSQPGKDVDHEAGSDLDDILDNIEELGSLLEDEDIGNGEVYGRMEHEMEALKDTLVEEEITSEKKRKVAGTMAQVETDIENASDRKSIFTRIAEFLQNFRGKIA</sequence>
<feature type="compositionally biased region" description="Basic and acidic residues" evidence="1">
    <location>
        <begin position="146"/>
        <end position="202"/>
    </location>
</feature>
<dbReference type="InterPro" id="IPR036390">
    <property type="entry name" value="WH_DNA-bd_sf"/>
</dbReference>
<dbReference type="AlphaFoldDB" id="A0A5Q0UH95"/>
<protein>
    <submittedName>
        <fullName evidence="2">Uncharacterized protein</fullName>
    </submittedName>
</protein>
<accession>A0A5Q0UH95</accession>